<accession>A0A0R2JK64</accession>
<dbReference type="RefSeq" id="WP_057786460.1">
    <property type="nucleotide sequence ID" value="NZ_CBDALJ010000001.1"/>
</dbReference>
<evidence type="ECO:0008006" key="3">
    <source>
        <dbReference type="Google" id="ProtNLM"/>
    </source>
</evidence>
<evidence type="ECO:0000313" key="1">
    <source>
        <dbReference type="EMBL" id="KRN77634.1"/>
    </source>
</evidence>
<dbReference type="InterPro" id="IPR010360">
    <property type="entry name" value="DUF956"/>
</dbReference>
<comment type="caution">
    <text evidence="1">The sequence shown here is derived from an EMBL/GenBank/DDBJ whole genome shotgun (WGS) entry which is preliminary data.</text>
</comment>
<dbReference type="EMBL" id="JQCD01000017">
    <property type="protein sequence ID" value="KRN77634.1"/>
    <property type="molecule type" value="Genomic_DNA"/>
</dbReference>
<proteinExistence type="predicted"/>
<evidence type="ECO:0000313" key="2">
    <source>
        <dbReference type="Proteomes" id="UP000051673"/>
    </source>
</evidence>
<dbReference type="STRING" id="1620.IV67_GL001478"/>
<protein>
    <recommendedName>
        <fullName evidence="3">YokE-like PH domain-containing protein</fullName>
    </recommendedName>
</protein>
<dbReference type="PATRIC" id="fig|1620.3.peg.1509"/>
<dbReference type="Pfam" id="PF06115">
    <property type="entry name" value="DUF956"/>
    <property type="match status" value="1"/>
</dbReference>
<gene>
    <name evidence="1" type="ORF">IV67_GL001478</name>
</gene>
<keyword evidence="2" id="KW-1185">Reference proteome</keyword>
<organism evidence="1 2">
    <name type="scientific">Weissella minor</name>
    <dbReference type="NCBI Taxonomy" id="1620"/>
    <lineage>
        <taxon>Bacteria</taxon>
        <taxon>Bacillati</taxon>
        <taxon>Bacillota</taxon>
        <taxon>Bacilli</taxon>
        <taxon>Lactobacillales</taxon>
        <taxon>Lactobacillaceae</taxon>
        <taxon>Weissella</taxon>
    </lineage>
</organism>
<sequence length="118" mass="13617">MAEQHFENKPELSAAANAAMSPVNIQPGYLFYGDKAIEFRSNKGGYIIIPWEKIDYVSLEIIMKFYYRGLIIKTTEGQSFEFIGGKPKKALAILEQHLQPEQLRRRLGVLERRKQKKS</sequence>
<reference evidence="1 2" key="1">
    <citation type="journal article" date="2015" name="Genome Announc.">
        <title>Expanding the biotechnology potential of lactobacilli through comparative genomics of 213 strains and associated genera.</title>
        <authorList>
            <person name="Sun Z."/>
            <person name="Harris H.M."/>
            <person name="McCann A."/>
            <person name="Guo C."/>
            <person name="Argimon S."/>
            <person name="Zhang W."/>
            <person name="Yang X."/>
            <person name="Jeffery I.B."/>
            <person name="Cooney J.C."/>
            <person name="Kagawa T.F."/>
            <person name="Liu W."/>
            <person name="Song Y."/>
            <person name="Salvetti E."/>
            <person name="Wrobel A."/>
            <person name="Rasinkangas P."/>
            <person name="Parkhill J."/>
            <person name="Rea M.C."/>
            <person name="O'Sullivan O."/>
            <person name="Ritari J."/>
            <person name="Douillard F.P."/>
            <person name="Paul Ross R."/>
            <person name="Yang R."/>
            <person name="Briner A.E."/>
            <person name="Felis G.E."/>
            <person name="de Vos W.M."/>
            <person name="Barrangou R."/>
            <person name="Klaenhammer T.R."/>
            <person name="Caufield P.W."/>
            <person name="Cui Y."/>
            <person name="Zhang H."/>
            <person name="O'Toole P.W."/>
        </authorList>
    </citation>
    <scope>NUCLEOTIDE SEQUENCE [LARGE SCALE GENOMIC DNA]</scope>
    <source>
        <strain evidence="1 2">DSM 20014</strain>
    </source>
</reference>
<dbReference type="Proteomes" id="UP000051673">
    <property type="component" value="Unassembled WGS sequence"/>
</dbReference>
<dbReference type="AlphaFoldDB" id="A0A0R2JK64"/>
<dbReference type="OrthoDB" id="1646215at2"/>
<name>A0A0R2JK64_9LACO</name>